<dbReference type="Pfam" id="PF17555">
    <property type="entry name" value="TssN"/>
    <property type="match status" value="1"/>
</dbReference>
<feature type="transmembrane region" description="Helical" evidence="1">
    <location>
        <begin position="37"/>
        <end position="58"/>
    </location>
</feature>
<evidence type="ECO:0000313" key="2">
    <source>
        <dbReference type="EMBL" id="MDJ1502997.1"/>
    </source>
</evidence>
<keyword evidence="3" id="KW-1185">Reference proteome</keyword>
<keyword evidence="1" id="KW-0812">Transmembrane</keyword>
<dbReference type="AlphaFoldDB" id="A0AAE3UH15"/>
<comment type="caution">
    <text evidence="2">The sequence shown here is derived from an EMBL/GenBank/DDBJ whole genome shotgun (WGS) entry which is preliminary data.</text>
</comment>
<keyword evidence="1" id="KW-0472">Membrane</keyword>
<dbReference type="EMBL" id="JASJOU010000007">
    <property type="protein sequence ID" value="MDJ1502997.1"/>
    <property type="molecule type" value="Genomic_DNA"/>
</dbReference>
<evidence type="ECO:0000313" key="3">
    <source>
        <dbReference type="Proteomes" id="UP001232063"/>
    </source>
</evidence>
<feature type="transmembrane region" description="Helical" evidence="1">
    <location>
        <begin position="100"/>
        <end position="119"/>
    </location>
</feature>
<name>A0AAE3UH15_9BACT</name>
<protein>
    <submittedName>
        <fullName evidence="2">TssN family type VI secretion system protein</fullName>
    </submittedName>
</protein>
<dbReference type="RefSeq" id="WP_314513411.1">
    <property type="nucleotide sequence ID" value="NZ_JASJOU010000007.1"/>
</dbReference>
<dbReference type="InterPro" id="IPR035177">
    <property type="entry name" value="TssN"/>
</dbReference>
<organism evidence="2 3">
    <name type="scientific">Xanthocytophaga agilis</name>
    <dbReference type="NCBI Taxonomy" id="3048010"/>
    <lineage>
        <taxon>Bacteria</taxon>
        <taxon>Pseudomonadati</taxon>
        <taxon>Bacteroidota</taxon>
        <taxon>Cytophagia</taxon>
        <taxon>Cytophagales</taxon>
        <taxon>Rhodocytophagaceae</taxon>
        <taxon>Xanthocytophaga</taxon>
    </lineage>
</organism>
<feature type="transmembrane region" description="Helical" evidence="1">
    <location>
        <begin position="70"/>
        <end position="94"/>
    </location>
</feature>
<dbReference type="Proteomes" id="UP001232063">
    <property type="component" value="Unassembled WGS sequence"/>
</dbReference>
<keyword evidence="1" id="KW-1133">Transmembrane helix</keyword>
<proteinExistence type="predicted"/>
<gene>
    <name evidence="2" type="ORF">QNI22_20175</name>
</gene>
<reference evidence="2" key="1">
    <citation type="submission" date="2023-05" db="EMBL/GenBank/DDBJ databases">
        <authorList>
            <person name="Zhang X."/>
        </authorList>
    </citation>
    <scope>NUCLEOTIDE SEQUENCE</scope>
    <source>
        <strain evidence="2">BD1B2-1</strain>
    </source>
</reference>
<sequence length="252" mass="28693">MKTSVKPTKGILYMAGMVLLLILTGLLGLLSPLAMQGWYLLAQLLGFGLGIAHLFLLYRFFTAPETNQDLYGLGLTLIVQILGGISIWLLYLLVFKAGNAGFATCVIPFVIPYLFAWTYRSYRAIPDAEYKKWYYPLGGAMPDLDLIDLSKILVVQFEFPKRATDAATTNFKAKAPLQMPLGELFLIFLNDYNEQNGVNGIQFTDSQNHPYGWHFYAVRGRFFPRRYFDPDLTFQQNNIQDNFIIKAERNTI</sequence>
<feature type="transmembrane region" description="Helical" evidence="1">
    <location>
        <begin position="12"/>
        <end position="31"/>
    </location>
</feature>
<evidence type="ECO:0000256" key="1">
    <source>
        <dbReference type="SAM" id="Phobius"/>
    </source>
</evidence>
<accession>A0AAE3UH15</accession>